<protein>
    <submittedName>
        <fullName evidence="2">Uncharacterized protein</fullName>
    </submittedName>
</protein>
<feature type="region of interest" description="Disordered" evidence="1">
    <location>
        <begin position="138"/>
        <end position="158"/>
    </location>
</feature>
<dbReference type="Proteomes" id="UP000683310">
    <property type="component" value="Chromosome"/>
</dbReference>
<keyword evidence="3" id="KW-1185">Reference proteome</keyword>
<feature type="region of interest" description="Disordered" evidence="1">
    <location>
        <begin position="94"/>
        <end position="117"/>
    </location>
</feature>
<evidence type="ECO:0000256" key="1">
    <source>
        <dbReference type="SAM" id="MobiDB-lite"/>
    </source>
</evidence>
<reference evidence="2 3" key="1">
    <citation type="submission" date="2021-04" db="EMBL/GenBank/DDBJ databases">
        <title>Nocardia tengchongensis.</title>
        <authorList>
            <person name="Zhuang k."/>
            <person name="Ran Y."/>
            <person name="Li W."/>
        </authorList>
    </citation>
    <scope>NUCLEOTIDE SEQUENCE [LARGE SCALE GENOMIC DNA]</scope>
    <source>
        <strain evidence="2 3">CFH S0057</strain>
    </source>
</reference>
<organism evidence="2 3">
    <name type="scientific">Nocardia tengchongensis</name>
    <dbReference type="NCBI Taxonomy" id="2055889"/>
    <lineage>
        <taxon>Bacteria</taxon>
        <taxon>Bacillati</taxon>
        <taxon>Actinomycetota</taxon>
        <taxon>Actinomycetes</taxon>
        <taxon>Mycobacteriales</taxon>
        <taxon>Nocardiaceae</taxon>
        <taxon>Nocardia</taxon>
    </lineage>
</organism>
<name>A0ABX8CYT1_9NOCA</name>
<evidence type="ECO:0000313" key="3">
    <source>
        <dbReference type="Proteomes" id="UP000683310"/>
    </source>
</evidence>
<accession>A0ABX8CYT1</accession>
<evidence type="ECO:0000313" key="2">
    <source>
        <dbReference type="EMBL" id="QVI24511.1"/>
    </source>
</evidence>
<gene>
    <name evidence="2" type="ORF">KHQ06_18370</name>
</gene>
<feature type="region of interest" description="Disordered" evidence="1">
    <location>
        <begin position="175"/>
        <end position="201"/>
    </location>
</feature>
<sequence length="201" mass="21922">MKVNGTEISGGTELKALLRKHHWQTHGTFLREYDKVAAKVEPSMVGHGPQKAQFYRWLTGEIKGLPHPDHCRVLEAMLPGQTADQLFTPAVGIESESDRLSAGESRNSGDPDGSPDAAARERALGALRVSAWIGESNGSRDSVVGSGAARSRSQREATAAIDDRVRSLMSWVGDTAPVKERDLRSESAMPVRPAVDRRRDR</sequence>
<proteinExistence type="predicted"/>
<dbReference type="EMBL" id="CP074371">
    <property type="protein sequence ID" value="QVI24511.1"/>
    <property type="molecule type" value="Genomic_DNA"/>
</dbReference>